<dbReference type="EMBL" id="JAWLNX010000031">
    <property type="protein sequence ID" value="MEB3371652.1"/>
    <property type="molecule type" value="Genomic_DNA"/>
</dbReference>
<gene>
    <name evidence="2" type="ORF">R4I43_30040</name>
</gene>
<dbReference type="RefSeq" id="WP_324269078.1">
    <property type="nucleotide sequence ID" value="NZ_JAWLNX010000031.1"/>
</dbReference>
<organism evidence="2 3">
    <name type="scientific">Saccharopolyspora mangrovi</name>
    <dbReference type="NCBI Taxonomy" id="3082379"/>
    <lineage>
        <taxon>Bacteria</taxon>
        <taxon>Bacillati</taxon>
        <taxon>Actinomycetota</taxon>
        <taxon>Actinomycetes</taxon>
        <taxon>Pseudonocardiales</taxon>
        <taxon>Pseudonocardiaceae</taxon>
        <taxon>Saccharopolyspora</taxon>
    </lineage>
</organism>
<reference evidence="2 3" key="1">
    <citation type="submission" date="2023-10" db="EMBL/GenBank/DDBJ databases">
        <title>Saccharopolyspora sp. nov., isolated from mangrove soil.</title>
        <authorList>
            <person name="Lu Y."/>
            <person name="Liu W."/>
        </authorList>
    </citation>
    <scope>NUCLEOTIDE SEQUENCE [LARGE SCALE GENOMIC DNA]</scope>
    <source>
        <strain evidence="2 3">S2-29</strain>
    </source>
</reference>
<sequence>MRQLGLTAATVANFHGPAGEPQYSSTAPEDSPNDKGFDAWEVDPC</sequence>
<name>A0ABU6AJC4_9PSEU</name>
<feature type="region of interest" description="Disordered" evidence="1">
    <location>
        <begin position="1"/>
        <end position="45"/>
    </location>
</feature>
<keyword evidence="3" id="KW-1185">Reference proteome</keyword>
<evidence type="ECO:0000256" key="1">
    <source>
        <dbReference type="SAM" id="MobiDB-lite"/>
    </source>
</evidence>
<proteinExistence type="predicted"/>
<dbReference type="Proteomes" id="UP001327093">
    <property type="component" value="Unassembled WGS sequence"/>
</dbReference>
<protein>
    <submittedName>
        <fullName evidence="2">Uncharacterized protein</fullName>
    </submittedName>
</protein>
<evidence type="ECO:0000313" key="2">
    <source>
        <dbReference type="EMBL" id="MEB3371652.1"/>
    </source>
</evidence>
<accession>A0ABU6AJC4</accession>
<evidence type="ECO:0000313" key="3">
    <source>
        <dbReference type="Proteomes" id="UP001327093"/>
    </source>
</evidence>
<comment type="caution">
    <text evidence="2">The sequence shown here is derived from an EMBL/GenBank/DDBJ whole genome shotgun (WGS) entry which is preliminary data.</text>
</comment>